<sequence>MSFKHILYHILFWVVIMLAFAVSEWGYRQSMQDAIIFELLFLPSRLVAVYVNWFVLIPRILYNNKILAYFGVLILVITILAIAHRYFVLYWGYPNYFPQWVDVSRDRVYDLPRLAQSALIIISPVAFTTGFKLFADWFKQRKETEMLREEKRDAELKFLKSQINPHFLFNTLNSIYGLALESSKKTPGLILKLSDILSYTLYESGMGKVPLDKEIQLIKDIISLEKERFGKRLDISFNVEGDTKNIQIPPLLLIPLVENAFKHGIQNEVKKGWINIKLFSHVDKLRFSISNSVPSGMEKKKNMDGLGLKNISRRLELLFENRHLLKIEENQDTFSVHMEINFNSKTDA</sequence>
<keyword evidence="1" id="KW-1133">Transmembrane helix</keyword>
<name>A0ABV8PKK9_9FLAO</name>
<evidence type="ECO:0000259" key="2">
    <source>
        <dbReference type="Pfam" id="PF06580"/>
    </source>
</evidence>
<keyword evidence="3" id="KW-0808">Transferase</keyword>
<evidence type="ECO:0000313" key="4">
    <source>
        <dbReference type="Proteomes" id="UP001595841"/>
    </source>
</evidence>
<organism evidence="3 4">
    <name type="scientific">Flagellimonas marina</name>
    <dbReference type="NCBI Taxonomy" id="1775168"/>
    <lineage>
        <taxon>Bacteria</taxon>
        <taxon>Pseudomonadati</taxon>
        <taxon>Bacteroidota</taxon>
        <taxon>Flavobacteriia</taxon>
        <taxon>Flavobacteriales</taxon>
        <taxon>Flavobacteriaceae</taxon>
        <taxon>Flagellimonas</taxon>
    </lineage>
</organism>
<keyword evidence="3" id="KW-0418">Kinase</keyword>
<proteinExistence type="predicted"/>
<evidence type="ECO:0000256" key="1">
    <source>
        <dbReference type="SAM" id="Phobius"/>
    </source>
</evidence>
<feature type="domain" description="Signal transduction histidine kinase internal region" evidence="2">
    <location>
        <begin position="154"/>
        <end position="233"/>
    </location>
</feature>
<dbReference type="PANTHER" id="PTHR34220:SF7">
    <property type="entry name" value="SENSOR HISTIDINE KINASE YPDA"/>
    <property type="match status" value="1"/>
</dbReference>
<evidence type="ECO:0000313" key="3">
    <source>
        <dbReference type="EMBL" id="MFC4219376.1"/>
    </source>
</evidence>
<dbReference type="EMBL" id="JBHSCL010000004">
    <property type="protein sequence ID" value="MFC4219376.1"/>
    <property type="molecule type" value="Genomic_DNA"/>
</dbReference>
<dbReference type="PANTHER" id="PTHR34220">
    <property type="entry name" value="SENSOR HISTIDINE KINASE YPDA"/>
    <property type="match status" value="1"/>
</dbReference>
<dbReference type="InterPro" id="IPR036890">
    <property type="entry name" value="HATPase_C_sf"/>
</dbReference>
<feature type="transmembrane region" description="Helical" evidence="1">
    <location>
        <begin position="113"/>
        <end position="135"/>
    </location>
</feature>
<dbReference type="InterPro" id="IPR050640">
    <property type="entry name" value="Bact_2-comp_sensor_kinase"/>
</dbReference>
<dbReference type="RefSeq" id="WP_379762766.1">
    <property type="nucleotide sequence ID" value="NZ_JBHSCL010000004.1"/>
</dbReference>
<dbReference type="EC" id="2.7.13.3" evidence="3"/>
<feature type="transmembrane region" description="Helical" evidence="1">
    <location>
        <begin position="67"/>
        <end position="93"/>
    </location>
</feature>
<reference evidence="4" key="1">
    <citation type="journal article" date="2019" name="Int. J. Syst. Evol. Microbiol.">
        <title>The Global Catalogue of Microorganisms (GCM) 10K type strain sequencing project: providing services to taxonomists for standard genome sequencing and annotation.</title>
        <authorList>
            <consortium name="The Broad Institute Genomics Platform"/>
            <consortium name="The Broad Institute Genome Sequencing Center for Infectious Disease"/>
            <person name="Wu L."/>
            <person name="Ma J."/>
        </authorList>
    </citation>
    <scope>NUCLEOTIDE SEQUENCE [LARGE SCALE GENOMIC DNA]</scope>
    <source>
        <strain evidence="4">CGMCC 1.15774</strain>
    </source>
</reference>
<keyword evidence="1" id="KW-0472">Membrane</keyword>
<keyword evidence="4" id="KW-1185">Reference proteome</keyword>
<protein>
    <submittedName>
        <fullName evidence="3">Sensor histidine kinase</fullName>
        <ecNumber evidence="3">2.7.13.3</ecNumber>
    </submittedName>
</protein>
<dbReference type="Gene3D" id="3.30.565.10">
    <property type="entry name" value="Histidine kinase-like ATPase, C-terminal domain"/>
    <property type="match status" value="1"/>
</dbReference>
<dbReference type="InterPro" id="IPR010559">
    <property type="entry name" value="Sig_transdc_His_kin_internal"/>
</dbReference>
<gene>
    <name evidence="3" type="ORF">ACFOWS_04490</name>
</gene>
<dbReference type="Pfam" id="PF06580">
    <property type="entry name" value="His_kinase"/>
    <property type="match status" value="1"/>
</dbReference>
<keyword evidence="1" id="KW-0812">Transmembrane</keyword>
<comment type="caution">
    <text evidence="3">The sequence shown here is derived from an EMBL/GenBank/DDBJ whole genome shotgun (WGS) entry which is preliminary data.</text>
</comment>
<dbReference type="GO" id="GO:0004673">
    <property type="term" value="F:protein histidine kinase activity"/>
    <property type="evidence" value="ECO:0007669"/>
    <property type="project" value="UniProtKB-EC"/>
</dbReference>
<feature type="transmembrane region" description="Helical" evidence="1">
    <location>
        <begin position="34"/>
        <end position="55"/>
    </location>
</feature>
<feature type="transmembrane region" description="Helical" evidence="1">
    <location>
        <begin position="7"/>
        <end position="28"/>
    </location>
</feature>
<accession>A0ABV8PKK9</accession>
<dbReference type="Proteomes" id="UP001595841">
    <property type="component" value="Unassembled WGS sequence"/>
</dbReference>
<dbReference type="SUPFAM" id="SSF55874">
    <property type="entry name" value="ATPase domain of HSP90 chaperone/DNA topoisomerase II/histidine kinase"/>
    <property type="match status" value="1"/>
</dbReference>